<dbReference type="GO" id="GO:0006574">
    <property type="term" value="P:L-valine catabolic process"/>
    <property type="evidence" value="ECO:0007669"/>
    <property type="project" value="TreeGrafter"/>
</dbReference>
<reference evidence="6 7" key="2">
    <citation type="journal article" date="2007" name="BMC Biol.">
        <title>A 100%-complete sequence reveals unusually simple genomic features in the hot-spring red alga Cyanidioschyzon merolae.</title>
        <authorList>
            <person name="Nozaki H."/>
            <person name="Takano H."/>
            <person name="Misumi O."/>
            <person name="Terasawa K."/>
            <person name="Matsuzaki M."/>
            <person name="Maruyama S."/>
            <person name="Nishida K."/>
            <person name="Yagisawa F."/>
            <person name="Yoshida Y."/>
            <person name="Fujiwara T."/>
            <person name="Takio S."/>
            <person name="Tamura K."/>
            <person name="Chung S.J."/>
            <person name="Nakamura S."/>
            <person name="Kuroiwa H."/>
            <person name="Tanaka K."/>
            <person name="Sato N."/>
            <person name="Kuroiwa T."/>
        </authorList>
    </citation>
    <scope>NUCLEOTIDE SEQUENCE [LARGE SCALE GENOMIC DNA]</scope>
    <source>
        <strain evidence="6 7">10D</strain>
    </source>
</reference>
<dbReference type="PANTHER" id="PTHR43176">
    <property type="entry name" value="3-HYDROXYISOBUTYRYL-COA HYDROLASE-RELATED"/>
    <property type="match status" value="1"/>
</dbReference>
<feature type="region of interest" description="Disordered" evidence="4">
    <location>
        <begin position="592"/>
        <end position="627"/>
    </location>
</feature>
<dbReference type="Gramene" id="CMC009CT">
    <property type="protein sequence ID" value="CMC009CT"/>
    <property type="gene ID" value="CMC009C"/>
</dbReference>
<dbReference type="HOGENOM" id="CLU_436403_0_0_1"/>
<dbReference type="EC" id="3.1.2.4" evidence="2"/>
<dbReference type="CDD" id="cd06558">
    <property type="entry name" value="crotonase-like"/>
    <property type="match status" value="1"/>
</dbReference>
<dbReference type="EMBL" id="AP006485">
    <property type="protein sequence ID" value="BAM78958.1"/>
    <property type="molecule type" value="Genomic_DNA"/>
</dbReference>
<dbReference type="Pfam" id="PF16113">
    <property type="entry name" value="ECH_2"/>
    <property type="match status" value="1"/>
</dbReference>
<evidence type="ECO:0000256" key="3">
    <source>
        <dbReference type="ARBA" id="ARBA00022801"/>
    </source>
</evidence>
<evidence type="ECO:0000313" key="7">
    <source>
        <dbReference type="Proteomes" id="UP000007014"/>
    </source>
</evidence>
<proteinExistence type="predicted"/>
<dbReference type="STRING" id="280699.M1VEM1"/>
<accession>M1VEM1</accession>
<reference evidence="6 7" key="1">
    <citation type="journal article" date="2004" name="Nature">
        <title>Genome sequence of the ultrasmall unicellular red alga Cyanidioschyzon merolae 10D.</title>
        <authorList>
            <person name="Matsuzaki M."/>
            <person name="Misumi O."/>
            <person name="Shin-i T."/>
            <person name="Maruyama S."/>
            <person name="Takahara M."/>
            <person name="Miyagishima S."/>
            <person name="Mori T."/>
            <person name="Nishida K."/>
            <person name="Yagisawa F."/>
            <person name="Nishida K."/>
            <person name="Yoshida Y."/>
            <person name="Nishimura Y."/>
            <person name="Nakao S."/>
            <person name="Kobayashi T."/>
            <person name="Momoyama Y."/>
            <person name="Higashiyama T."/>
            <person name="Minoda A."/>
            <person name="Sano M."/>
            <person name="Nomoto H."/>
            <person name="Oishi K."/>
            <person name="Hayashi H."/>
            <person name="Ohta F."/>
            <person name="Nishizaka S."/>
            <person name="Haga S."/>
            <person name="Miura S."/>
            <person name="Morishita T."/>
            <person name="Kabeya Y."/>
            <person name="Terasawa K."/>
            <person name="Suzuki Y."/>
            <person name="Ishii Y."/>
            <person name="Asakawa S."/>
            <person name="Takano H."/>
            <person name="Ohta N."/>
            <person name="Kuroiwa H."/>
            <person name="Tanaka K."/>
            <person name="Shimizu N."/>
            <person name="Sugano S."/>
            <person name="Sato N."/>
            <person name="Nozaki H."/>
            <person name="Ogasawara N."/>
            <person name="Kohara Y."/>
            <person name="Kuroiwa T."/>
        </authorList>
    </citation>
    <scope>NUCLEOTIDE SEQUENCE [LARGE SCALE GENOMIC DNA]</scope>
    <source>
        <strain evidence="6 7">10D</strain>
    </source>
</reference>
<evidence type="ECO:0000313" key="6">
    <source>
        <dbReference type="EMBL" id="BAM78958.1"/>
    </source>
</evidence>
<dbReference type="InterPro" id="IPR032259">
    <property type="entry name" value="HIBYL-CoA-H"/>
</dbReference>
<dbReference type="GO" id="GO:0003860">
    <property type="term" value="F:3-hydroxyisobutyryl-CoA hydrolase activity"/>
    <property type="evidence" value="ECO:0007669"/>
    <property type="project" value="UniProtKB-EC"/>
</dbReference>
<dbReference type="KEGG" id="cme:CYME_CMC009C"/>
<dbReference type="Proteomes" id="UP000007014">
    <property type="component" value="Chromosome 3"/>
</dbReference>
<comment type="catalytic activity">
    <reaction evidence="1">
        <text>3-hydroxy-2-methylpropanoyl-CoA + H2O = 3-hydroxy-2-methylpropanoate + CoA + H(+)</text>
        <dbReference type="Rhea" id="RHEA:20888"/>
        <dbReference type="ChEBI" id="CHEBI:11805"/>
        <dbReference type="ChEBI" id="CHEBI:15377"/>
        <dbReference type="ChEBI" id="CHEBI:15378"/>
        <dbReference type="ChEBI" id="CHEBI:57287"/>
        <dbReference type="ChEBI" id="CHEBI:57340"/>
        <dbReference type="EC" id="3.1.2.4"/>
    </reaction>
</comment>
<evidence type="ECO:0000259" key="5">
    <source>
        <dbReference type="Pfam" id="PF16113"/>
    </source>
</evidence>
<keyword evidence="3 6" id="KW-0378">Hydrolase</keyword>
<name>M1VEM1_CYAM1</name>
<evidence type="ECO:0000256" key="1">
    <source>
        <dbReference type="ARBA" id="ARBA00001709"/>
    </source>
</evidence>
<dbReference type="eggNOG" id="KOG1684">
    <property type="taxonomic scope" value="Eukaryota"/>
</dbReference>
<feature type="domain" description="Enoyl-CoA hydratase/isomerase" evidence="5">
    <location>
        <begin position="224"/>
        <end position="550"/>
    </location>
</feature>
<feature type="compositionally biased region" description="Polar residues" evidence="4">
    <location>
        <begin position="592"/>
        <end position="607"/>
    </location>
</feature>
<keyword evidence="7" id="KW-1185">Reference proteome</keyword>
<dbReference type="PANTHER" id="PTHR43176:SF3">
    <property type="entry name" value="3-HYDROXYISOBUTYRYL-COA HYDROLASE, MITOCHONDRIAL"/>
    <property type="match status" value="1"/>
</dbReference>
<organism evidence="6 7">
    <name type="scientific">Cyanidioschyzon merolae (strain NIES-3377 / 10D)</name>
    <name type="common">Unicellular red alga</name>
    <dbReference type="NCBI Taxonomy" id="280699"/>
    <lineage>
        <taxon>Eukaryota</taxon>
        <taxon>Rhodophyta</taxon>
        <taxon>Bangiophyceae</taxon>
        <taxon>Cyanidiales</taxon>
        <taxon>Cyanidiaceae</taxon>
        <taxon>Cyanidioschyzon</taxon>
    </lineage>
</organism>
<dbReference type="SUPFAM" id="SSF52096">
    <property type="entry name" value="ClpP/crotonase"/>
    <property type="match status" value="1"/>
</dbReference>
<dbReference type="OrthoDB" id="1737613at2759"/>
<dbReference type="Gene3D" id="3.90.226.10">
    <property type="entry name" value="2-enoyl-CoA Hydratase, Chain A, domain 1"/>
    <property type="match status" value="1"/>
</dbReference>
<evidence type="ECO:0000256" key="4">
    <source>
        <dbReference type="SAM" id="MobiDB-lite"/>
    </source>
</evidence>
<protein>
    <recommendedName>
        <fullName evidence="2">3-hydroxyisobutyryl-CoA hydrolase</fullName>
        <ecNumber evidence="2">3.1.2.4</ecNumber>
    </recommendedName>
</protein>
<dbReference type="GeneID" id="16992390"/>
<dbReference type="InterPro" id="IPR029045">
    <property type="entry name" value="ClpP/crotonase-like_dom_sf"/>
</dbReference>
<sequence>MLFTLAAGRDLALRAGAWRLRAQRSVHCGCTPAAAPEPFPRKRSALAISTTRSLCQMQTIRGQSSETLQVLAPCRTEILEATGFAAAERLLAAVRDPEHASQPMVYTEEPGRIEELSEDRAQLLRSSSCALWILNRPAALNALNLPMVQALRRRYLQYAIAKRSSMPATDGKMPHPACTVLFTASVACASLFPRSWQLVPASDAKCWLVQTTEPSPRSSSRVPFFCSGGDIREMYRHGLPDGDRRIQRIYFQEEYRLNYLLAGGLWEEKNMAITQEPLVQISLLDGIVMGGGVGLSIHGRFRVATENTIFAMPECGIGFHPDVGASWVLPRLLDWKREGYPGSRLSMERIPSTESAAVGTWLAVTGARVRGIDAVRLGIATHYCPSHRIHELVSRVAELAHHMHSREGASISAAALDELDTALQSFQPDVDTSWTAFGHERVATITELFDPKHGKRELRDLWSALQAAKNDPRKASFAQDCLASMERCSPLSMLVAYESVGVRGSTATTLADCLRREFVTTLRCLDHPDFMEGVRAQLVDKDRNPRWHSAPSLNAWFAAHDDTYTNNVVEKFFMPGADEHPLELDTWSLERNQYQGDSPAQRTTSAVSEPARTLKGSAGGKLPHSSL</sequence>
<dbReference type="AlphaFoldDB" id="M1VEM1"/>
<dbReference type="InterPro" id="IPR045004">
    <property type="entry name" value="ECH_dom"/>
</dbReference>
<evidence type="ECO:0000256" key="2">
    <source>
        <dbReference type="ARBA" id="ARBA00011915"/>
    </source>
</evidence>
<dbReference type="RefSeq" id="XP_005535244.1">
    <property type="nucleotide sequence ID" value="XM_005535187.1"/>
</dbReference>
<gene>
    <name evidence="6" type="ORF">CYME_CMC009C</name>
</gene>